<gene>
    <name evidence="1" type="ORF">CLG94_08715</name>
</gene>
<comment type="caution">
    <text evidence="1">The sequence shown here is derived from an EMBL/GenBank/DDBJ whole genome shotgun (WGS) entry which is preliminary data.</text>
</comment>
<dbReference type="EMBL" id="NVQC01000022">
    <property type="protein sequence ID" value="PTL35826.1"/>
    <property type="molecule type" value="Genomic_DNA"/>
</dbReference>
<proteinExistence type="predicted"/>
<dbReference type="OrthoDB" id="9802434at2"/>
<organism evidence="1 2">
    <name type="scientific">Candidatus Methylomirabilis limnetica</name>
    <dbReference type="NCBI Taxonomy" id="2033718"/>
    <lineage>
        <taxon>Bacteria</taxon>
        <taxon>Candidatus Methylomirabilota</taxon>
        <taxon>Candidatus Methylomirabilia</taxon>
        <taxon>Candidatus Methylomirabilales</taxon>
        <taxon>Candidatus Methylomirabilaceae</taxon>
        <taxon>Candidatus Methylomirabilis</taxon>
    </lineage>
</organism>
<dbReference type="AlphaFoldDB" id="A0A2T4TXI3"/>
<name>A0A2T4TXI3_9BACT</name>
<reference evidence="1 2" key="1">
    <citation type="submission" date="2017-09" db="EMBL/GenBank/DDBJ databases">
        <title>Bloom of a denitrifying methanotroph, Candidatus Methylomirabilis limnetica, in a deep stratified lake.</title>
        <authorList>
            <person name="Graf J.S."/>
            <person name="Marchant H.K."/>
            <person name="Tienken D."/>
            <person name="Hach P.F."/>
            <person name="Brand A."/>
            <person name="Schubert C.J."/>
            <person name="Kuypers M.M."/>
            <person name="Milucka J."/>
        </authorList>
    </citation>
    <scope>NUCLEOTIDE SEQUENCE [LARGE SCALE GENOMIC DNA]</scope>
    <source>
        <strain evidence="1 2">Zug</strain>
    </source>
</reference>
<sequence>MSPLAAPRATPLLRLLPVYTGATSIDEALQDQRGVRLLWLEVLVNDRLDLTPWLERREVQEAYQKACRWYTTYRSLIETLLSRSPLPADPGPVDPREYRLFAEAIRFVATHD</sequence>
<dbReference type="RefSeq" id="WP_107562673.1">
    <property type="nucleotide sequence ID" value="NZ_NVQC01000022.1"/>
</dbReference>
<dbReference type="Proteomes" id="UP000241436">
    <property type="component" value="Unassembled WGS sequence"/>
</dbReference>
<accession>A0A2T4TXI3</accession>
<evidence type="ECO:0000313" key="2">
    <source>
        <dbReference type="Proteomes" id="UP000241436"/>
    </source>
</evidence>
<reference evidence="2" key="2">
    <citation type="journal article" date="2018" name="Environ. Microbiol.">
        <title>Bloom of a denitrifying methanotroph, 'Candidatus Methylomirabilis limnetica', in a deep stratified lake.</title>
        <authorList>
            <person name="Graf J.S."/>
            <person name="Mayr M.J."/>
            <person name="Marchant H.K."/>
            <person name="Tienken D."/>
            <person name="Hach P.F."/>
            <person name="Brand A."/>
            <person name="Schubert C.J."/>
            <person name="Kuypers M.M."/>
            <person name="Milucka J."/>
        </authorList>
    </citation>
    <scope>NUCLEOTIDE SEQUENCE [LARGE SCALE GENOMIC DNA]</scope>
    <source>
        <strain evidence="2">Zug</strain>
    </source>
</reference>
<keyword evidence="2" id="KW-1185">Reference proteome</keyword>
<evidence type="ECO:0000313" key="1">
    <source>
        <dbReference type="EMBL" id="PTL35826.1"/>
    </source>
</evidence>
<protein>
    <submittedName>
        <fullName evidence="1">Uncharacterized protein</fullName>
    </submittedName>
</protein>